<sequence>MPPLPVNFDHTTKALIESLERRQKDIREFQIPRLRACKGPLTVQQQHAAEIREDVDVFAKQLEAYDQNGERSRKELRRVVDELEEALASMRKESRAALLASKRAIDASGTSNREELLRSSAVKEKQNLSEQVA</sequence>
<dbReference type="HOGENOM" id="CLU_1907409_0_0_1"/>
<protein>
    <recommendedName>
        <fullName evidence="5">Tubulin-specific chaperone A</fullName>
    </recommendedName>
</protein>
<name>K5V625_PHACS</name>
<dbReference type="Proteomes" id="UP000008370">
    <property type="component" value="Unassembled WGS sequence"/>
</dbReference>
<keyword evidence="1" id="KW-0175">Coiled coil</keyword>
<dbReference type="GeneID" id="18920679"/>
<proteinExistence type="predicted"/>
<organism evidence="3 4">
    <name type="scientific">Phanerochaete carnosa (strain HHB-10118-sp)</name>
    <name type="common">White-rot fungus</name>
    <name type="synonym">Peniophora carnosa</name>
    <dbReference type="NCBI Taxonomy" id="650164"/>
    <lineage>
        <taxon>Eukaryota</taxon>
        <taxon>Fungi</taxon>
        <taxon>Dikarya</taxon>
        <taxon>Basidiomycota</taxon>
        <taxon>Agaricomycotina</taxon>
        <taxon>Agaricomycetes</taxon>
        <taxon>Polyporales</taxon>
        <taxon>Phanerochaetaceae</taxon>
        <taxon>Phanerochaete</taxon>
    </lineage>
</organism>
<accession>K5V625</accession>
<keyword evidence="4" id="KW-1185">Reference proteome</keyword>
<evidence type="ECO:0000313" key="4">
    <source>
        <dbReference type="Proteomes" id="UP000008370"/>
    </source>
</evidence>
<evidence type="ECO:0000313" key="3">
    <source>
        <dbReference type="EMBL" id="EKM58156.1"/>
    </source>
</evidence>
<dbReference type="AlphaFoldDB" id="K5V625"/>
<gene>
    <name evidence="3" type="ORF">PHACADRAFT_90155</name>
</gene>
<evidence type="ECO:0000256" key="2">
    <source>
        <dbReference type="SAM" id="MobiDB-lite"/>
    </source>
</evidence>
<dbReference type="STRING" id="650164.K5V625"/>
<feature type="region of interest" description="Disordered" evidence="2">
    <location>
        <begin position="109"/>
        <end position="133"/>
    </location>
</feature>
<feature type="compositionally biased region" description="Basic and acidic residues" evidence="2">
    <location>
        <begin position="112"/>
        <end position="127"/>
    </location>
</feature>
<feature type="coiled-coil region" evidence="1">
    <location>
        <begin position="73"/>
        <end position="100"/>
    </location>
</feature>
<dbReference type="InParanoid" id="K5V625"/>
<reference evidence="3 4" key="1">
    <citation type="journal article" date="2012" name="BMC Genomics">
        <title>Comparative genomics of the white-rot fungi, Phanerochaete carnosa and P. chrysosporium, to elucidate the genetic basis of the distinct wood types they colonize.</title>
        <authorList>
            <person name="Suzuki H."/>
            <person name="MacDonald J."/>
            <person name="Syed K."/>
            <person name="Salamov A."/>
            <person name="Hori C."/>
            <person name="Aerts A."/>
            <person name="Henrissat B."/>
            <person name="Wiebenga A."/>
            <person name="vanKuyk P.A."/>
            <person name="Barry K."/>
            <person name="Lindquist E."/>
            <person name="LaButti K."/>
            <person name="Lapidus A."/>
            <person name="Lucas S."/>
            <person name="Coutinho P."/>
            <person name="Gong Y."/>
            <person name="Samejima M."/>
            <person name="Mahadevan R."/>
            <person name="Abou-Zaid M."/>
            <person name="de Vries R.P."/>
            <person name="Igarashi K."/>
            <person name="Yadav J.S."/>
            <person name="Grigoriev I.V."/>
            <person name="Master E.R."/>
        </authorList>
    </citation>
    <scope>NUCLEOTIDE SEQUENCE [LARGE SCALE GENOMIC DNA]</scope>
    <source>
        <strain evidence="3 4">HHB-10118-sp</strain>
    </source>
</reference>
<evidence type="ECO:0008006" key="5">
    <source>
        <dbReference type="Google" id="ProtNLM"/>
    </source>
</evidence>
<dbReference type="EMBL" id="JH930470">
    <property type="protein sequence ID" value="EKM58156.1"/>
    <property type="molecule type" value="Genomic_DNA"/>
</dbReference>
<dbReference type="RefSeq" id="XP_007393483.1">
    <property type="nucleotide sequence ID" value="XM_007393421.1"/>
</dbReference>
<evidence type="ECO:0000256" key="1">
    <source>
        <dbReference type="SAM" id="Coils"/>
    </source>
</evidence>
<dbReference type="OrthoDB" id="46868at2759"/>
<dbReference type="KEGG" id="pco:PHACADRAFT_90155"/>